<keyword evidence="1" id="KW-0732">Signal</keyword>
<dbReference type="SUPFAM" id="SSF53850">
    <property type="entry name" value="Periplasmic binding protein-like II"/>
    <property type="match status" value="1"/>
</dbReference>
<dbReference type="SMART" id="SM00062">
    <property type="entry name" value="PBPb"/>
    <property type="match status" value="1"/>
</dbReference>
<accession>A0A1M7U931</accession>
<protein>
    <submittedName>
        <fullName evidence="3">Amino acid ABC transporter substrate-binding protein, PAAT family</fullName>
    </submittedName>
</protein>
<gene>
    <name evidence="3" type="ORF">SAMN05444170_4032</name>
</gene>
<name>A0A1M7U931_9BRAD</name>
<dbReference type="RefSeq" id="WP_197685865.1">
    <property type="nucleotide sequence ID" value="NZ_LT670849.1"/>
</dbReference>
<dbReference type="InterPro" id="IPR001638">
    <property type="entry name" value="Solute-binding_3/MltF_N"/>
</dbReference>
<feature type="domain" description="Solute-binding protein family 3/N-terminal" evidence="2">
    <location>
        <begin position="44"/>
        <end position="271"/>
    </location>
</feature>
<dbReference type="PANTHER" id="PTHR35936">
    <property type="entry name" value="MEMBRANE-BOUND LYTIC MUREIN TRANSGLYCOSYLASE F"/>
    <property type="match status" value="1"/>
</dbReference>
<dbReference type="AlphaFoldDB" id="A0A1M7U931"/>
<dbReference type="Proteomes" id="UP000184096">
    <property type="component" value="Chromosome I"/>
</dbReference>
<dbReference type="PANTHER" id="PTHR35936:SF19">
    <property type="entry name" value="AMINO-ACID-BINDING PROTEIN YXEM-RELATED"/>
    <property type="match status" value="1"/>
</dbReference>
<dbReference type="EMBL" id="LT670849">
    <property type="protein sequence ID" value="SHN79473.1"/>
    <property type="molecule type" value="Genomic_DNA"/>
</dbReference>
<proteinExistence type="predicted"/>
<dbReference type="PROSITE" id="PS51318">
    <property type="entry name" value="TAT"/>
    <property type="match status" value="1"/>
</dbReference>
<keyword evidence="4" id="KW-1185">Reference proteome</keyword>
<dbReference type="Pfam" id="PF00497">
    <property type="entry name" value="SBP_bac_3"/>
    <property type="match status" value="1"/>
</dbReference>
<reference evidence="4" key="1">
    <citation type="submission" date="2016-11" db="EMBL/GenBank/DDBJ databases">
        <authorList>
            <person name="Varghese N."/>
            <person name="Submissions S."/>
        </authorList>
    </citation>
    <scope>NUCLEOTIDE SEQUENCE [LARGE SCALE GENOMIC DNA]</scope>
    <source>
        <strain evidence="4">GAS401</strain>
    </source>
</reference>
<sequence length="283" mass="30794">MASKIDSGLTRRHMLMGAASAAAAIGLPRSGRAETLAGITKRGFMTVATEDDYRPFEFMKDGVATGYDQELLEMLKKKVGFEVRQDIIPWTGILPGVSSGKYDAAVTAILVTPERIQALDFTSPVAASVDFYLKRKGDPKITSIKDLSGKPLGVEAGSAMLKLLPQLEDMLKATGGTLGKIVTYQGYPEAYQDLSIGRIDFVVNTFLSLATVAKEKPTVFELGEAISKPTYIAWAVQKGNTELLKVFNDFLLGARKDGSMYALQKKWFDTTFESMSVEPVANI</sequence>
<dbReference type="Gene3D" id="3.40.190.10">
    <property type="entry name" value="Periplasmic binding protein-like II"/>
    <property type="match status" value="2"/>
</dbReference>
<dbReference type="InterPro" id="IPR006311">
    <property type="entry name" value="TAT_signal"/>
</dbReference>
<evidence type="ECO:0000259" key="2">
    <source>
        <dbReference type="SMART" id="SM00062"/>
    </source>
</evidence>
<evidence type="ECO:0000256" key="1">
    <source>
        <dbReference type="ARBA" id="ARBA00022729"/>
    </source>
</evidence>
<evidence type="ECO:0000313" key="4">
    <source>
        <dbReference type="Proteomes" id="UP000184096"/>
    </source>
</evidence>
<evidence type="ECO:0000313" key="3">
    <source>
        <dbReference type="EMBL" id="SHN79473.1"/>
    </source>
</evidence>
<organism evidence="3 4">
    <name type="scientific">Bradyrhizobium erythrophlei</name>
    <dbReference type="NCBI Taxonomy" id="1437360"/>
    <lineage>
        <taxon>Bacteria</taxon>
        <taxon>Pseudomonadati</taxon>
        <taxon>Pseudomonadota</taxon>
        <taxon>Alphaproteobacteria</taxon>
        <taxon>Hyphomicrobiales</taxon>
        <taxon>Nitrobacteraceae</taxon>
        <taxon>Bradyrhizobium</taxon>
    </lineage>
</organism>